<reference evidence="3 4" key="1">
    <citation type="submission" date="2024-03" db="EMBL/GenBank/DDBJ databases">
        <title>Human intestinal bacterial collection.</title>
        <authorList>
            <person name="Pauvert C."/>
            <person name="Hitch T.C.A."/>
            <person name="Clavel T."/>
        </authorList>
    </citation>
    <scope>NUCLEOTIDE SEQUENCE [LARGE SCALE GENOMIC DNA]</scope>
    <source>
        <strain evidence="3 4">CLA-AP-H18</strain>
    </source>
</reference>
<name>A0ABV1HT22_9FIRM</name>
<evidence type="ECO:0000259" key="2">
    <source>
        <dbReference type="Pfam" id="PF07670"/>
    </source>
</evidence>
<organism evidence="3 4">
    <name type="scientific">Ruminococcoides intestinihominis</name>
    <dbReference type="NCBI Taxonomy" id="3133161"/>
    <lineage>
        <taxon>Bacteria</taxon>
        <taxon>Bacillati</taxon>
        <taxon>Bacillota</taxon>
        <taxon>Clostridia</taxon>
        <taxon>Eubacteriales</taxon>
        <taxon>Oscillospiraceae</taxon>
        <taxon>Ruminococcoides</taxon>
    </lineage>
</organism>
<protein>
    <submittedName>
        <fullName evidence="3">Nucleoside recognition domain-containing protein</fullName>
    </submittedName>
</protein>
<accession>A0ABV1HT22</accession>
<comment type="caution">
    <text evidence="3">The sequence shown here is derived from an EMBL/GenBank/DDBJ whole genome shotgun (WGS) entry which is preliminary data.</text>
</comment>
<evidence type="ECO:0000256" key="1">
    <source>
        <dbReference type="SAM" id="Phobius"/>
    </source>
</evidence>
<proteinExistence type="predicted"/>
<keyword evidence="1" id="KW-0472">Membrane</keyword>
<sequence>MEIIVPVTVAFVVLYGMIKKVKIFDAFIEGAVEGLHTLYMIIPTITGLVVAVEMLQQSGTIDLVCKAVEPLADFFNFPKEIVPMAVLRPISGSGATALLTNIYENYGPDSLVGNIASVLAGSTETTLYAVTMYFGSVGITKTRHTLFVGLLADFTALVLAIMTVKLTL</sequence>
<keyword evidence="1" id="KW-1133">Transmembrane helix</keyword>
<keyword evidence="1" id="KW-0812">Transmembrane</keyword>
<feature type="transmembrane region" description="Helical" evidence="1">
    <location>
        <begin position="146"/>
        <end position="164"/>
    </location>
</feature>
<dbReference type="EMBL" id="JBBMFI010000011">
    <property type="protein sequence ID" value="MEQ2565461.1"/>
    <property type="molecule type" value="Genomic_DNA"/>
</dbReference>
<dbReference type="RefSeq" id="WP_022505808.1">
    <property type="nucleotide sequence ID" value="NZ_JBBMEY010000013.1"/>
</dbReference>
<evidence type="ECO:0000313" key="3">
    <source>
        <dbReference type="EMBL" id="MEQ2565461.1"/>
    </source>
</evidence>
<feature type="domain" description="Nucleoside transporter/FeoB GTPase Gate" evidence="2">
    <location>
        <begin position="39"/>
        <end position="139"/>
    </location>
</feature>
<keyword evidence="4" id="KW-1185">Reference proteome</keyword>
<dbReference type="Proteomes" id="UP001478133">
    <property type="component" value="Unassembled WGS sequence"/>
</dbReference>
<dbReference type="PANTHER" id="PTHR35793">
    <property type="entry name" value="INNER MEMBRANE PROTEIN YJIG"/>
    <property type="match status" value="1"/>
</dbReference>
<dbReference type="Pfam" id="PF07670">
    <property type="entry name" value="Gate"/>
    <property type="match status" value="1"/>
</dbReference>
<dbReference type="InterPro" id="IPR011642">
    <property type="entry name" value="Gate_dom"/>
</dbReference>
<gene>
    <name evidence="3" type="ORF">ABFO16_04330</name>
</gene>
<dbReference type="PANTHER" id="PTHR35793:SF2">
    <property type="entry name" value="INNER MEMBRANE PROTEIN YJIG"/>
    <property type="match status" value="1"/>
</dbReference>
<dbReference type="InterPro" id="IPR052549">
    <property type="entry name" value="SpmB"/>
</dbReference>
<evidence type="ECO:0000313" key="4">
    <source>
        <dbReference type="Proteomes" id="UP001478133"/>
    </source>
</evidence>